<keyword evidence="5 12" id="KW-0812">Transmembrane</keyword>
<keyword evidence="3" id="KW-1003">Cell membrane</keyword>
<proteinExistence type="inferred from homology"/>
<keyword evidence="7 12" id="KW-1133">Transmembrane helix</keyword>
<comment type="similarity">
    <text evidence="2">Belongs to the CD36 family.</text>
</comment>
<protein>
    <submittedName>
        <fullName evidence="13">Uncharacterized protein</fullName>
    </submittedName>
</protein>
<keyword evidence="4" id="KW-0716">Sensory transduction</keyword>
<dbReference type="PANTHER" id="PTHR11923:SF69">
    <property type="entry name" value="SENSORY NEURON MEMBRANE PROTEIN 1"/>
    <property type="match status" value="1"/>
</dbReference>
<dbReference type="GO" id="GO:0005737">
    <property type="term" value="C:cytoplasm"/>
    <property type="evidence" value="ECO:0007669"/>
    <property type="project" value="TreeGrafter"/>
</dbReference>
<comment type="subcellular location">
    <subcellularLocation>
        <location evidence="1">Cell membrane</location>
        <topology evidence="1">Multi-pass membrane protein</topology>
    </subcellularLocation>
</comment>
<feature type="transmembrane region" description="Helical" evidence="12">
    <location>
        <begin position="645"/>
        <end position="666"/>
    </location>
</feature>
<name>A0A7R9CI75_TIMCR</name>
<keyword evidence="6" id="KW-0552">Olfaction</keyword>
<evidence type="ECO:0000313" key="13">
    <source>
        <dbReference type="EMBL" id="CAD7395506.1"/>
    </source>
</evidence>
<dbReference type="PANTHER" id="PTHR11923">
    <property type="entry name" value="SCAVENGER RECEPTOR CLASS B TYPE-1 SR-B1"/>
    <property type="match status" value="1"/>
</dbReference>
<evidence type="ECO:0000256" key="1">
    <source>
        <dbReference type="ARBA" id="ARBA00004651"/>
    </source>
</evidence>
<evidence type="ECO:0000256" key="7">
    <source>
        <dbReference type="ARBA" id="ARBA00022989"/>
    </source>
</evidence>
<dbReference type="GO" id="GO:0005044">
    <property type="term" value="F:scavenger receptor activity"/>
    <property type="evidence" value="ECO:0007669"/>
    <property type="project" value="TreeGrafter"/>
</dbReference>
<dbReference type="Pfam" id="PF01130">
    <property type="entry name" value="CD36"/>
    <property type="match status" value="1"/>
</dbReference>
<evidence type="ECO:0000256" key="12">
    <source>
        <dbReference type="SAM" id="Phobius"/>
    </source>
</evidence>
<accession>A0A7R9CI75</accession>
<evidence type="ECO:0000256" key="11">
    <source>
        <dbReference type="ARBA" id="ARBA00023180"/>
    </source>
</evidence>
<evidence type="ECO:0000256" key="10">
    <source>
        <dbReference type="ARBA" id="ARBA00023170"/>
    </source>
</evidence>
<keyword evidence="11" id="KW-0325">Glycoprotein</keyword>
<evidence type="ECO:0000256" key="9">
    <source>
        <dbReference type="ARBA" id="ARBA00023157"/>
    </source>
</evidence>
<feature type="transmembrane region" description="Helical" evidence="12">
    <location>
        <begin position="133"/>
        <end position="153"/>
    </location>
</feature>
<keyword evidence="9" id="KW-1015">Disulfide bond</keyword>
<keyword evidence="10" id="KW-0675">Receptor</keyword>
<organism evidence="13">
    <name type="scientific">Timema cristinae</name>
    <name type="common">Walking stick</name>
    <dbReference type="NCBI Taxonomy" id="61476"/>
    <lineage>
        <taxon>Eukaryota</taxon>
        <taxon>Metazoa</taxon>
        <taxon>Ecdysozoa</taxon>
        <taxon>Arthropoda</taxon>
        <taxon>Hexapoda</taxon>
        <taxon>Insecta</taxon>
        <taxon>Pterygota</taxon>
        <taxon>Neoptera</taxon>
        <taxon>Polyneoptera</taxon>
        <taxon>Phasmatodea</taxon>
        <taxon>Timematodea</taxon>
        <taxon>Timematoidea</taxon>
        <taxon>Timematidae</taxon>
        <taxon>Timema</taxon>
    </lineage>
</organism>
<reference evidence="13" key="1">
    <citation type="submission" date="2020-11" db="EMBL/GenBank/DDBJ databases">
        <authorList>
            <person name="Tran Van P."/>
        </authorList>
    </citation>
    <scope>NUCLEOTIDE SEQUENCE</scope>
</reference>
<evidence type="ECO:0000256" key="3">
    <source>
        <dbReference type="ARBA" id="ARBA00022475"/>
    </source>
</evidence>
<feature type="transmembrane region" description="Helical" evidence="12">
    <location>
        <begin position="31"/>
        <end position="50"/>
    </location>
</feature>
<dbReference type="EMBL" id="OC317215">
    <property type="protein sequence ID" value="CAD7395506.1"/>
    <property type="molecule type" value="Genomic_DNA"/>
</dbReference>
<dbReference type="GO" id="GO:0005886">
    <property type="term" value="C:plasma membrane"/>
    <property type="evidence" value="ECO:0007669"/>
    <property type="project" value="UniProtKB-SubCell"/>
</dbReference>
<evidence type="ECO:0000256" key="6">
    <source>
        <dbReference type="ARBA" id="ARBA00022725"/>
    </source>
</evidence>
<keyword evidence="8 12" id="KW-0472">Membrane</keyword>
<sequence length="697" mass="77563">MKRAWSVSLAHSTNSQRIDDMRICTNYADELGFGIVFTSVGPMALLVARLSTTMTALGHMHGIQQTLSLTRVSHRSLGQVESLGTGERRSQFSVLTALSLLERERESPTIPVEPGRDLCSDLLVNDMVNLPKVLGASGGVVVALGAIMGFYGFPTLIKSQISSMLALNPGSDIRKMWEQFPEPIEFQIYIFNYTNPLEIQKGAKPVVEEIGPFFYDEYKSKHELKDREKDDTVLFKPKMMWHFNKERSSPLTGNELVTIPHVAILSEDICGTNVPSSYYISSTISLSQSEDRCGTNVFILTPLLKAMVLTVEKEKPGMLSLVNKAIKALYRDPESVFMTAPVRDLLFDGVVINCTLTDFAGKAICTQLKANAKDMERVSEDIFKFSFFGMQNGSLSSQFRVKRGIKNITDIGRVVEFNGQKKLSSWSGEKCNEILGTDGTIFPPFLTSEDKILVFSPELCRTIAAVFERPTTYKGIKGYRYTATLGDMSSNPNEKCFCPTEDTCLKKGSFELSRCAGAPLVVTLPHMYETDEEYLRSVIGQHPEQRKHEIFMEFEPMTGTPLGARRRLQFNIFLHKVDKIDLMKEVPSALLPIFWINEWSHGLNRNSRSRQGDQGSNLGQGLELGDKFVNDLNNNLFRTLNILSGVQWTMIGGGLALAVGAVLLHYKKRSGFATVSNPLSLAAKSNGIPSVEGSLRY</sequence>
<dbReference type="InterPro" id="IPR002159">
    <property type="entry name" value="CD36_fam"/>
</dbReference>
<evidence type="ECO:0000256" key="4">
    <source>
        <dbReference type="ARBA" id="ARBA00022606"/>
    </source>
</evidence>
<dbReference type="GO" id="GO:0007608">
    <property type="term" value="P:sensory perception of smell"/>
    <property type="evidence" value="ECO:0007669"/>
    <property type="project" value="UniProtKB-KW"/>
</dbReference>
<gene>
    <name evidence="13" type="ORF">TCEB3V08_LOCUS3168</name>
</gene>
<evidence type="ECO:0000256" key="8">
    <source>
        <dbReference type="ARBA" id="ARBA00023136"/>
    </source>
</evidence>
<dbReference type="AlphaFoldDB" id="A0A7R9CI75"/>
<dbReference type="PRINTS" id="PR01609">
    <property type="entry name" value="CD36FAMILY"/>
</dbReference>
<evidence type="ECO:0000256" key="2">
    <source>
        <dbReference type="ARBA" id="ARBA00010532"/>
    </source>
</evidence>
<evidence type="ECO:0000256" key="5">
    <source>
        <dbReference type="ARBA" id="ARBA00022692"/>
    </source>
</evidence>